<dbReference type="AlphaFoldDB" id="L8JE40"/>
<evidence type="ECO:0000313" key="4">
    <source>
        <dbReference type="EMBL" id="ELR65759.1"/>
    </source>
</evidence>
<keyword evidence="1" id="KW-0175">Coiled coil</keyword>
<name>L8JE40_9GAMM</name>
<keyword evidence="5" id="KW-1185">Reference proteome</keyword>
<dbReference type="Proteomes" id="UP000011134">
    <property type="component" value="Unassembled WGS sequence"/>
</dbReference>
<reference evidence="4 5" key="1">
    <citation type="submission" date="2012-12" db="EMBL/GenBank/DDBJ databases">
        <title>Genome Assembly of Photobacterium sp. AK15.</title>
        <authorList>
            <person name="Khatri I."/>
            <person name="Vaidya B."/>
            <person name="Srinivas T.N.R."/>
            <person name="Subramanian S."/>
            <person name="Pinnaka A."/>
        </authorList>
    </citation>
    <scope>NUCLEOTIDE SEQUENCE [LARGE SCALE GENOMIC DNA]</scope>
    <source>
        <strain evidence="4 5">AK15</strain>
    </source>
</reference>
<dbReference type="RefSeq" id="WP_007465779.1">
    <property type="nucleotide sequence ID" value="NZ_AMZO01000016.1"/>
</dbReference>
<evidence type="ECO:0000256" key="3">
    <source>
        <dbReference type="SAM" id="Phobius"/>
    </source>
</evidence>
<dbReference type="OrthoDB" id="5860648at2"/>
<evidence type="ECO:0000256" key="1">
    <source>
        <dbReference type="SAM" id="Coils"/>
    </source>
</evidence>
<dbReference type="EMBL" id="AMZO01000016">
    <property type="protein sequence ID" value="ELR65759.1"/>
    <property type="molecule type" value="Genomic_DNA"/>
</dbReference>
<feature type="transmembrane region" description="Helical" evidence="3">
    <location>
        <begin position="535"/>
        <end position="553"/>
    </location>
</feature>
<keyword evidence="3" id="KW-1133">Transmembrane helix</keyword>
<keyword evidence="3" id="KW-0812">Transmembrane</keyword>
<evidence type="ECO:0000256" key="2">
    <source>
        <dbReference type="SAM" id="MobiDB-lite"/>
    </source>
</evidence>
<gene>
    <name evidence="4" type="ORF">C942_00845</name>
</gene>
<comment type="caution">
    <text evidence="4">The sequence shown here is derived from an EMBL/GenBank/DDBJ whole genome shotgun (WGS) entry which is preliminary data.</text>
</comment>
<keyword evidence="3" id="KW-0472">Membrane</keyword>
<organism evidence="4 5">
    <name type="scientific">Photobacterium marinum</name>
    <dbReference type="NCBI Taxonomy" id="1056511"/>
    <lineage>
        <taxon>Bacteria</taxon>
        <taxon>Pseudomonadati</taxon>
        <taxon>Pseudomonadota</taxon>
        <taxon>Gammaproteobacteria</taxon>
        <taxon>Vibrionales</taxon>
        <taxon>Vibrionaceae</taxon>
        <taxon>Photobacterium</taxon>
    </lineage>
</organism>
<evidence type="ECO:0000313" key="5">
    <source>
        <dbReference type="Proteomes" id="UP000011134"/>
    </source>
</evidence>
<accession>L8JE40</accession>
<feature type="coiled-coil region" evidence="1">
    <location>
        <begin position="353"/>
        <end position="406"/>
    </location>
</feature>
<dbReference type="PATRIC" id="fig|1056511.3.peg.2337"/>
<feature type="region of interest" description="Disordered" evidence="2">
    <location>
        <begin position="164"/>
        <end position="247"/>
    </location>
</feature>
<proteinExistence type="predicted"/>
<protein>
    <submittedName>
        <fullName evidence="4">Uncharacterized protein</fullName>
    </submittedName>
</protein>
<feature type="compositionally biased region" description="Gly residues" evidence="2">
    <location>
        <begin position="171"/>
        <end position="244"/>
    </location>
</feature>
<sequence>MYRLLIFVLIFSFPALADYDLYYSRYAAGFPGTSSDDFCIEGREPKPLYYFVSNASCANGFRTGRRKAYEYRNCAYREANMDIKCDIYDTYDNSFQGFANYSLFTKRIKSDDDDNYCDTPAAYDAEQEAKKSCSSRAGDNQTIARNEAKCNRKTEVIETFCEINDKSSSGGDTGGGDTGGGDTGGGSGSGGSGSGGSGSGGSGSGGSGSGGSGSGGSGSGGSGSGGSGSGGSGSGGSGSGGSGSGDISVDVDMSGVISAINRTNSNIDGHLKVLQRDSAKELQNWSDTQDLVSKYYETAKKSSSSLDHMAKFTEQELSILRSIQGEYGTHFDRIYNKSNSILNATNDFKTANINKLDAINESLNQLNNDLDIESINKALADNSKLEQEQIDELKQLMAEKSDEQTEKITASVDAVADSITNDIKVEIDTKAIEDKLDNVNSELDKQTGLMEEFGKGGKRNLVGCRTNDTCSSLIDSRYTDGLDGIIEKHFTSVKNGAFLDVVNQFNVHFPSQAPEWNLCLDIIIDFGCYDIRLPAFVWTFIRICIMFTAFMTCRKLVFGG</sequence>